<accession>A0A5J5BGV1</accession>
<feature type="region of interest" description="Disordered" evidence="1">
    <location>
        <begin position="1"/>
        <end position="52"/>
    </location>
</feature>
<keyword evidence="3" id="KW-1185">Reference proteome</keyword>
<name>A0A5J5BGV1_9ASTE</name>
<proteinExistence type="predicted"/>
<feature type="compositionally biased region" description="Basic and acidic residues" evidence="1">
    <location>
        <begin position="12"/>
        <end position="29"/>
    </location>
</feature>
<dbReference type="EMBL" id="CM018035">
    <property type="protein sequence ID" value="KAA8542365.1"/>
    <property type="molecule type" value="Genomic_DNA"/>
</dbReference>
<dbReference type="Proteomes" id="UP000325577">
    <property type="component" value="Linkage Group LG12"/>
</dbReference>
<evidence type="ECO:0000313" key="3">
    <source>
        <dbReference type="Proteomes" id="UP000325577"/>
    </source>
</evidence>
<organism evidence="2 3">
    <name type="scientific">Nyssa sinensis</name>
    <dbReference type="NCBI Taxonomy" id="561372"/>
    <lineage>
        <taxon>Eukaryota</taxon>
        <taxon>Viridiplantae</taxon>
        <taxon>Streptophyta</taxon>
        <taxon>Embryophyta</taxon>
        <taxon>Tracheophyta</taxon>
        <taxon>Spermatophyta</taxon>
        <taxon>Magnoliopsida</taxon>
        <taxon>eudicotyledons</taxon>
        <taxon>Gunneridae</taxon>
        <taxon>Pentapetalae</taxon>
        <taxon>asterids</taxon>
        <taxon>Cornales</taxon>
        <taxon>Nyssaceae</taxon>
        <taxon>Nyssa</taxon>
    </lineage>
</organism>
<protein>
    <submittedName>
        <fullName evidence="2">Uncharacterized protein</fullName>
    </submittedName>
</protein>
<sequence length="79" mass="9018">MFSHLGPPRRRGTAEEEERVKLPKPEDSVYYHPTLNPTGAPPPGKPPMFKSSIGPRIPLMRLHQVVLHHCRSQSWKTLL</sequence>
<reference evidence="2 3" key="1">
    <citation type="submission" date="2019-09" db="EMBL/GenBank/DDBJ databases">
        <title>A chromosome-level genome assembly of the Chinese tupelo Nyssa sinensis.</title>
        <authorList>
            <person name="Yang X."/>
            <person name="Kang M."/>
            <person name="Yang Y."/>
            <person name="Xiong H."/>
            <person name="Wang M."/>
            <person name="Zhang Z."/>
            <person name="Wang Z."/>
            <person name="Wu H."/>
            <person name="Ma T."/>
            <person name="Liu J."/>
            <person name="Xi Z."/>
        </authorList>
    </citation>
    <scope>NUCLEOTIDE SEQUENCE [LARGE SCALE GENOMIC DNA]</scope>
    <source>
        <strain evidence="2">J267</strain>
        <tissue evidence="2">Leaf</tissue>
    </source>
</reference>
<evidence type="ECO:0000313" key="2">
    <source>
        <dbReference type="EMBL" id="KAA8542365.1"/>
    </source>
</evidence>
<evidence type="ECO:0000256" key="1">
    <source>
        <dbReference type="SAM" id="MobiDB-lite"/>
    </source>
</evidence>
<dbReference type="OrthoDB" id="205569at2759"/>
<dbReference type="Pfam" id="PF12622">
    <property type="entry name" value="NpwBP"/>
    <property type="match status" value="1"/>
</dbReference>
<gene>
    <name evidence="2" type="ORF">F0562_023499</name>
</gene>
<dbReference type="AlphaFoldDB" id="A0A5J5BGV1"/>